<feature type="compositionally biased region" description="Basic and acidic residues" evidence="9">
    <location>
        <begin position="323"/>
        <end position="337"/>
    </location>
</feature>
<keyword evidence="4" id="KW-0547">Nucleotide-binding</keyword>
<dbReference type="RefSeq" id="WP_198732384.1">
    <property type="nucleotide sequence ID" value="NZ_JAEINH010000001.1"/>
</dbReference>
<protein>
    <recommendedName>
        <fullName evidence="1">non-specific serine/threonine protein kinase</fullName>
        <ecNumber evidence="1">2.7.11.1</ecNumber>
    </recommendedName>
</protein>
<dbReference type="Gene3D" id="1.10.510.10">
    <property type="entry name" value="Transferase(Phosphotransferase) domain 1"/>
    <property type="match status" value="1"/>
</dbReference>
<dbReference type="SUPFAM" id="SSF56112">
    <property type="entry name" value="Protein kinase-like (PK-like)"/>
    <property type="match status" value="1"/>
</dbReference>
<evidence type="ECO:0000256" key="7">
    <source>
        <dbReference type="ARBA" id="ARBA00047899"/>
    </source>
</evidence>
<dbReference type="GO" id="GO:0045717">
    <property type="term" value="P:negative regulation of fatty acid biosynthetic process"/>
    <property type="evidence" value="ECO:0007669"/>
    <property type="project" value="UniProtKB-ARBA"/>
</dbReference>
<feature type="domain" description="Protein kinase" evidence="10">
    <location>
        <begin position="13"/>
        <end position="269"/>
    </location>
</feature>
<sequence length="597" mass="62913">MRPAAGIALGGRYRLVRQIAVGGMGEVWVAHDDSLARDVAVKVLREEFAGNSDFLERLRTEARNSAALSHSNIAQLYDYGEQEASGYLVMELVVGEPMSDLLEREPVLPVLRLLSILSQTARALHAAHVAGVVHRDVKPGNILLERTGEVKITDFGVSLAANQVPMTAAGMVMGTAQYLSPEQAIGKAATGASDIYALGIVAYESIVGNRPFTGATPVDIAVAHVNEAVPALPKSIHPGFGDLIMRMLSKDPLDRPRSGAILARNFDLLAEEIAADPWGSGLRRRGNASPPGRRETYSPAPPKEPEVSLAEAGRPGPSHLASSRRDTAARADARPVVKEPPATTRAGQRIAAARSTAQPEAARSDQPRPEAALPPVPPPPPARPEDDARTAHEQRHRRPEPGAPQQRSRPRPQGDQGREGSRTPVATAHPATRATPVAEPVRAATRSSRSDHRDDSRTERRGDGRSPVTRSGSRSGAARQSSTRSASRSQSEHRSTGTGGSTARRTSTTTGQRIGNLGRPTIALALLVLVVLIATMIKAMTGSDEALPSDLGAPVVADGHGISSVQSTIGPPAGGMISHDAVLRPSDAAGPTTPKDA</sequence>
<dbReference type="SMART" id="SM00220">
    <property type="entry name" value="S_TKc"/>
    <property type="match status" value="1"/>
</dbReference>
<feature type="compositionally biased region" description="Low complexity" evidence="9">
    <location>
        <begin position="501"/>
        <end position="511"/>
    </location>
</feature>
<reference evidence="11" key="1">
    <citation type="submission" date="2020-12" db="EMBL/GenBank/DDBJ databases">
        <title>Sanguibacter suaedae sp. nov., isolated from Suaeda aralocaspica.</title>
        <authorList>
            <person name="Ma Q."/>
        </authorList>
    </citation>
    <scope>NUCLEOTIDE SEQUENCE</scope>
    <source>
        <strain evidence="11">YZGR15</strain>
    </source>
</reference>
<feature type="compositionally biased region" description="Basic and acidic residues" evidence="9">
    <location>
        <begin position="448"/>
        <end position="464"/>
    </location>
</feature>
<keyword evidence="12" id="KW-1185">Reference proteome</keyword>
<evidence type="ECO:0000313" key="12">
    <source>
        <dbReference type="Proteomes" id="UP000602087"/>
    </source>
</evidence>
<dbReference type="FunFam" id="3.30.200.20:FF:000035">
    <property type="entry name" value="Serine/threonine protein kinase Stk1"/>
    <property type="match status" value="1"/>
</dbReference>
<dbReference type="AlphaFoldDB" id="A0A934I9H9"/>
<gene>
    <name evidence="11" type="ORF">JAV76_02285</name>
</gene>
<dbReference type="InterPro" id="IPR008271">
    <property type="entry name" value="Ser/Thr_kinase_AS"/>
</dbReference>
<dbReference type="GO" id="GO:0005524">
    <property type="term" value="F:ATP binding"/>
    <property type="evidence" value="ECO:0007669"/>
    <property type="project" value="UniProtKB-KW"/>
</dbReference>
<evidence type="ECO:0000256" key="3">
    <source>
        <dbReference type="ARBA" id="ARBA00022679"/>
    </source>
</evidence>
<evidence type="ECO:0000259" key="10">
    <source>
        <dbReference type="PROSITE" id="PS50011"/>
    </source>
</evidence>
<keyword evidence="5 11" id="KW-0418">Kinase</keyword>
<proteinExistence type="predicted"/>
<comment type="catalytic activity">
    <reaction evidence="7">
        <text>L-threonyl-[protein] + ATP = O-phospho-L-threonyl-[protein] + ADP + H(+)</text>
        <dbReference type="Rhea" id="RHEA:46608"/>
        <dbReference type="Rhea" id="RHEA-COMP:11060"/>
        <dbReference type="Rhea" id="RHEA-COMP:11605"/>
        <dbReference type="ChEBI" id="CHEBI:15378"/>
        <dbReference type="ChEBI" id="CHEBI:30013"/>
        <dbReference type="ChEBI" id="CHEBI:30616"/>
        <dbReference type="ChEBI" id="CHEBI:61977"/>
        <dbReference type="ChEBI" id="CHEBI:456216"/>
        <dbReference type="EC" id="2.7.11.1"/>
    </reaction>
</comment>
<dbReference type="InterPro" id="IPR000719">
    <property type="entry name" value="Prot_kinase_dom"/>
</dbReference>
<dbReference type="PROSITE" id="PS00108">
    <property type="entry name" value="PROTEIN_KINASE_ST"/>
    <property type="match status" value="1"/>
</dbReference>
<dbReference type="Proteomes" id="UP000602087">
    <property type="component" value="Unassembled WGS sequence"/>
</dbReference>
<feature type="compositionally biased region" description="Basic and acidic residues" evidence="9">
    <location>
        <begin position="383"/>
        <end position="393"/>
    </location>
</feature>
<dbReference type="PANTHER" id="PTHR43289:SF6">
    <property type="entry name" value="SERINE_THREONINE-PROTEIN KINASE NEKL-3"/>
    <property type="match status" value="1"/>
</dbReference>
<organism evidence="11 12">
    <name type="scientific">Sanguibacter suaedae</name>
    <dbReference type="NCBI Taxonomy" id="2795737"/>
    <lineage>
        <taxon>Bacteria</taxon>
        <taxon>Bacillati</taxon>
        <taxon>Actinomycetota</taxon>
        <taxon>Actinomycetes</taxon>
        <taxon>Micrococcales</taxon>
        <taxon>Sanguibacteraceae</taxon>
        <taxon>Sanguibacter</taxon>
    </lineage>
</organism>
<evidence type="ECO:0000256" key="8">
    <source>
        <dbReference type="ARBA" id="ARBA00048679"/>
    </source>
</evidence>
<evidence type="ECO:0000256" key="2">
    <source>
        <dbReference type="ARBA" id="ARBA00022527"/>
    </source>
</evidence>
<dbReference type="CDD" id="cd14014">
    <property type="entry name" value="STKc_PknB_like"/>
    <property type="match status" value="1"/>
</dbReference>
<evidence type="ECO:0000256" key="4">
    <source>
        <dbReference type="ARBA" id="ARBA00022741"/>
    </source>
</evidence>
<name>A0A934I9H9_9MICO</name>
<comment type="caution">
    <text evidence="11">The sequence shown here is derived from an EMBL/GenBank/DDBJ whole genome shotgun (WGS) entry which is preliminary data.</text>
</comment>
<feature type="region of interest" description="Disordered" evidence="9">
    <location>
        <begin position="279"/>
        <end position="515"/>
    </location>
</feature>
<feature type="region of interest" description="Disordered" evidence="9">
    <location>
        <begin position="572"/>
        <end position="597"/>
    </location>
</feature>
<dbReference type="InterPro" id="IPR011009">
    <property type="entry name" value="Kinase-like_dom_sf"/>
</dbReference>
<dbReference type="EC" id="2.7.11.1" evidence="1"/>
<evidence type="ECO:0000256" key="5">
    <source>
        <dbReference type="ARBA" id="ARBA00022777"/>
    </source>
</evidence>
<feature type="compositionally biased region" description="Pro residues" evidence="9">
    <location>
        <begin position="372"/>
        <end position="382"/>
    </location>
</feature>
<feature type="compositionally biased region" description="Low complexity" evidence="9">
    <location>
        <begin position="469"/>
        <end position="489"/>
    </location>
</feature>
<dbReference type="EMBL" id="JAEINH010000001">
    <property type="protein sequence ID" value="MBI9113841.1"/>
    <property type="molecule type" value="Genomic_DNA"/>
</dbReference>
<dbReference type="GO" id="GO:0004674">
    <property type="term" value="F:protein serine/threonine kinase activity"/>
    <property type="evidence" value="ECO:0007669"/>
    <property type="project" value="UniProtKB-KW"/>
</dbReference>
<evidence type="ECO:0000256" key="1">
    <source>
        <dbReference type="ARBA" id="ARBA00012513"/>
    </source>
</evidence>
<dbReference type="Pfam" id="PF00069">
    <property type="entry name" value="Pkinase"/>
    <property type="match status" value="1"/>
</dbReference>
<comment type="catalytic activity">
    <reaction evidence="8">
        <text>L-seryl-[protein] + ATP = O-phospho-L-seryl-[protein] + ADP + H(+)</text>
        <dbReference type="Rhea" id="RHEA:17989"/>
        <dbReference type="Rhea" id="RHEA-COMP:9863"/>
        <dbReference type="Rhea" id="RHEA-COMP:11604"/>
        <dbReference type="ChEBI" id="CHEBI:15378"/>
        <dbReference type="ChEBI" id="CHEBI:29999"/>
        <dbReference type="ChEBI" id="CHEBI:30616"/>
        <dbReference type="ChEBI" id="CHEBI:83421"/>
        <dbReference type="ChEBI" id="CHEBI:456216"/>
        <dbReference type="EC" id="2.7.11.1"/>
    </reaction>
</comment>
<dbReference type="PANTHER" id="PTHR43289">
    <property type="entry name" value="MITOGEN-ACTIVATED PROTEIN KINASE KINASE KINASE 20-RELATED"/>
    <property type="match status" value="1"/>
</dbReference>
<keyword evidence="2" id="KW-0723">Serine/threonine-protein kinase</keyword>
<evidence type="ECO:0000256" key="9">
    <source>
        <dbReference type="SAM" id="MobiDB-lite"/>
    </source>
</evidence>
<keyword evidence="6" id="KW-0067">ATP-binding</keyword>
<dbReference type="FunFam" id="1.10.510.10:FF:000021">
    <property type="entry name" value="Serine/threonine protein kinase"/>
    <property type="match status" value="1"/>
</dbReference>
<evidence type="ECO:0000256" key="6">
    <source>
        <dbReference type="ARBA" id="ARBA00022840"/>
    </source>
</evidence>
<accession>A0A934I9H9</accession>
<keyword evidence="3" id="KW-0808">Transferase</keyword>
<dbReference type="PROSITE" id="PS50011">
    <property type="entry name" value="PROTEIN_KINASE_DOM"/>
    <property type="match status" value="1"/>
</dbReference>
<dbReference type="Gene3D" id="3.30.200.20">
    <property type="entry name" value="Phosphorylase Kinase, domain 1"/>
    <property type="match status" value="1"/>
</dbReference>
<evidence type="ECO:0000313" key="11">
    <source>
        <dbReference type="EMBL" id="MBI9113841.1"/>
    </source>
</evidence>